<dbReference type="SMART" id="SM00014">
    <property type="entry name" value="acidPPc"/>
    <property type="match status" value="1"/>
</dbReference>
<keyword evidence="1" id="KW-0812">Transmembrane</keyword>
<dbReference type="PANTHER" id="PTHR14969">
    <property type="entry name" value="SPHINGOSINE-1-PHOSPHATE PHOSPHOHYDROLASE"/>
    <property type="match status" value="1"/>
</dbReference>
<keyword evidence="1" id="KW-0472">Membrane</keyword>
<evidence type="ECO:0000259" key="2">
    <source>
        <dbReference type="SMART" id="SM00014"/>
    </source>
</evidence>
<dbReference type="Proteomes" id="UP000198984">
    <property type="component" value="Unassembled WGS sequence"/>
</dbReference>
<dbReference type="PANTHER" id="PTHR14969:SF13">
    <property type="entry name" value="AT30094P"/>
    <property type="match status" value="1"/>
</dbReference>
<proteinExistence type="predicted"/>
<protein>
    <submittedName>
        <fullName evidence="3">Undecaprenyl-diphosphatase</fullName>
    </submittedName>
</protein>
<dbReference type="SUPFAM" id="SSF48317">
    <property type="entry name" value="Acid phosphatase/Vanadium-dependent haloperoxidase"/>
    <property type="match status" value="1"/>
</dbReference>
<reference evidence="3 4" key="1">
    <citation type="submission" date="2016-10" db="EMBL/GenBank/DDBJ databases">
        <authorList>
            <person name="de Groot N.N."/>
        </authorList>
    </citation>
    <scope>NUCLEOTIDE SEQUENCE [LARGE SCALE GENOMIC DNA]</scope>
    <source>
        <strain evidence="3 4">DSM 21039</strain>
    </source>
</reference>
<dbReference type="InterPro" id="IPR036938">
    <property type="entry name" value="PAP2/HPO_sf"/>
</dbReference>
<name>A0A1H7WKU5_9BACT</name>
<feature type="transmembrane region" description="Helical" evidence="1">
    <location>
        <begin position="41"/>
        <end position="70"/>
    </location>
</feature>
<dbReference type="OrthoDB" id="9789113at2"/>
<dbReference type="AlphaFoldDB" id="A0A1H7WKU5"/>
<organism evidence="3 4">
    <name type="scientific">Chitinophaga rupis</name>
    <dbReference type="NCBI Taxonomy" id="573321"/>
    <lineage>
        <taxon>Bacteria</taxon>
        <taxon>Pseudomonadati</taxon>
        <taxon>Bacteroidota</taxon>
        <taxon>Chitinophagia</taxon>
        <taxon>Chitinophagales</taxon>
        <taxon>Chitinophagaceae</taxon>
        <taxon>Chitinophaga</taxon>
    </lineage>
</organism>
<dbReference type="STRING" id="573321.SAMN04488505_103710"/>
<evidence type="ECO:0000256" key="1">
    <source>
        <dbReference type="SAM" id="Phobius"/>
    </source>
</evidence>
<dbReference type="RefSeq" id="WP_089913983.1">
    <property type="nucleotide sequence ID" value="NZ_FOBB01000003.1"/>
</dbReference>
<keyword evidence="4" id="KW-1185">Reference proteome</keyword>
<gene>
    <name evidence="3" type="ORF">SAMN04488505_103710</name>
</gene>
<dbReference type="Pfam" id="PF01569">
    <property type="entry name" value="PAP2"/>
    <property type="match status" value="1"/>
</dbReference>
<dbReference type="Gene3D" id="1.20.144.10">
    <property type="entry name" value="Phosphatidic acid phosphatase type 2/haloperoxidase"/>
    <property type="match status" value="1"/>
</dbReference>
<dbReference type="EMBL" id="FOBB01000003">
    <property type="protein sequence ID" value="SEM22133.1"/>
    <property type="molecule type" value="Genomic_DNA"/>
</dbReference>
<feature type="transmembrane region" description="Helical" evidence="1">
    <location>
        <begin position="136"/>
        <end position="156"/>
    </location>
</feature>
<accession>A0A1H7WKU5</accession>
<dbReference type="GO" id="GO:0042392">
    <property type="term" value="F:sphingosine-1-phosphate phosphatase activity"/>
    <property type="evidence" value="ECO:0007669"/>
    <property type="project" value="TreeGrafter"/>
</dbReference>
<feature type="domain" description="Phosphatidic acid phosphatase type 2/haloperoxidase" evidence="2">
    <location>
        <begin position="59"/>
        <end position="177"/>
    </location>
</feature>
<feature type="transmembrane region" description="Helical" evidence="1">
    <location>
        <begin position="162"/>
        <end position="180"/>
    </location>
</feature>
<evidence type="ECO:0000313" key="4">
    <source>
        <dbReference type="Proteomes" id="UP000198984"/>
    </source>
</evidence>
<keyword evidence="1" id="KW-1133">Transmembrane helix</keyword>
<dbReference type="InterPro" id="IPR000326">
    <property type="entry name" value="PAP2/HPO"/>
</dbReference>
<evidence type="ECO:0000313" key="3">
    <source>
        <dbReference type="EMBL" id="SEM22133.1"/>
    </source>
</evidence>
<sequence>MLEWLLRQDLRLFFHINNQWQQPWLDAVMPWIREPYLWAPLYLFLGLFVTINYGWRGFFWIVLFIVSFGIADQSSSFLKDTFNRVRPCRDPLLQQFVRVLVNYCPMSGSFTSNHAANHFALGTFCFLTLKTAFQQYAWLFYVWAFAIAYAQVYVGVHYPLDVAGGAVLGTLIGLLSGSFFQRRIRLEAELTT</sequence>